<proteinExistence type="inferred from homology"/>
<dbReference type="InterPro" id="IPR038722">
    <property type="entry name" value="Ner_HTH_dom"/>
</dbReference>
<evidence type="ECO:0000256" key="4">
    <source>
        <dbReference type="ARBA" id="ARBA00023163"/>
    </source>
</evidence>
<reference evidence="7" key="1">
    <citation type="submission" date="2014-05" db="EMBL/GenBank/DDBJ databases">
        <title>ATOL: Assembling a taxonomically balanced genome-scale reconstruction of the evolutionary history of the Enterobacteriaceae.</title>
        <authorList>
            <person name="Plunkett G. III"/>
            <person name="Neeno-Eckwall E.C."/>
            <person name="Glasner J.D."/>
            <person name="Perna N.T."/>
        </authorList>
    </citation>
    <scope>NUCLEOTIDE SEQUENCE [LARGE SCALE GENOMIC DNA]</scope>
    <source>
        <strain evidence="7">ATCC 49490</strain>
    </source>
</reference>
<keyword evidence="2" id="KW-0805">Transcription regulation</keyword>
<name>A0A084ZKV2_9ENTR</name>
<dbReference type="eggNOG" id="COG3423">
    <property type="taxonomic scope" value="Bacteria"/>
</dbReference>
<evidence type="ECO:0000256" key="3">
    <source>
        <dbReference type="ARBA" id="ARBA00023125"/>
    </source>
</evidence>
<dbReference type="RefSeq" id="WP_038163132.1">
    <property type="nucleotide sequence ID" value="NZ_JMTB01000128.1"/>
</dbReference>
<feature type="domain" description="Ner winged helix-turn-helix DNA-binding" evidence="5">
    <location>
        <begin position="7"/>
        <end position="74"/>
    </location>
</feature>
<dbReference type="SUPFAM" id="SSF47413">
    <property type="entry name" value="lambda repressor-like DNA-binding domains"/>
    <property type="match status" value="1"/>
</dbReference>
<evidence type="ECO:0000313" key="7">
    <source>
        <dbReference type="Proteomes" id="UP000028630"/>
    </source>
</evidence>
<dbReference type="AlphaFoldDB" id="A0A084ZKV2"/>
<evidence type="ECO:0000259" key="5">
    <source>
        <dbReference type="Pfam" id="PF13693"/>
    </source>
</evidence>
<dbReference type="GO" id="GO:0003677">
    <property type="term" value="F:DNA binding"/>
    <property type="evidence" value="ECO:0007669"/>
    <property type="project" value="UniProtKB-KW"/>
</dbReference>
<evidence type="ECO:0000256" key="1">
    <source>
        <dbReference type="ARBA" id="ARBA00006157"/>
    </source>
</evidence>
<keyword evidence="4" id="KW-0804">Transcription</keyword>
<dbReference type="Pfam" id="PF13693">
    <property type="entry name" value="HTH_35"/>
    <property type="match status" value="1"/>
</dbReference>
<keyword evidence="7" id="KW-1185">Reference proteome</keyword>
<organism evidence="6 7">
    <name type="scientific">Trabulsiella guamensis ATCC 49490</name>
    <dbReference type="NCBI Taxonomy" id="1005994"/>
    <lineage>
        <taxon>Bacteria</taxon>
        <taxon>Pseudomonadati</taxon>
        <taxon>Pseudomonadota</taxon>
        <taxon>Gammaproteobacteria</taxon>
        <taxon>Enterobacterales</taxon>
        <taxon>Enterobacteriaceae</taxon>
        <taxon>Trabulsiella</taxon>
    </lineage>
</organism>
<dbReference type="EMBL" id="JMTB01000128">
    <property type="protein sequence ID" value="KFB98096.1"/>
    <property type="molecule type" value="Genomic_DNA"/>
</dbReference>
<evidence type="ECO:0000313" key="6">
    <source>
        <dbReference type="EMBL" id="KFB98096.1"/>
    </source>
</evidence>
<dbReference type="Gene3D" id="1.10.260.40">
    <property type="entry name" value="lambda repressor-like DNA-binding domains"/>
    <property type="match status" value="1"/>
</dbReference>
<sequence>MMTKSQDWHPEDIKAAIRKRGMTTSQLSRINGLADSTLRNVFRHHWPKGELIIAEYLELKPIDIWPSRYKKTVQKAGM</sequence>
<dbReference type="Proteomes" id="UP000028630">
    <property type="component" value="Unassembled WGS sequence"/>
</dbReference>
<accession>A0A084ZKV2</accession>
<comment type="similarity">
    <text evidence="1">Belongs to the ner transcriptional regulatory family.</text>
</comment>
<dbReference type="OrthoDB" id="5405994at2"/>
<evidence type="ECO:0000256" key="2">
    <source>
        <dbReference type="ARBA" id="ARBA00023015"/>
    </source>
</evidence>
<protein>
    <submittedName>
        <fullName evidence="6">DNA-binding repressor</fullName>
    </submittedName>
</protein>
<dbReference type="InterPro" id="IPR010982">
    <property type="entry name" value="Lambda_DNA-bd_dom_sf"/>
</dbReference>
<gene>
    <name evidence="6" type="ORF">GTGU_04625</name>
</gene>
<keyword evidence="3 6" id="KW-0238">DNA-binding</keyword>
<comment type="caution">
    <text evidence="6">The sequence shown here is derived from an EMBL/GenBank/DDBJ whole genome shotgun (WGS) entry which is preliminary data.</text>
</comment>